<dbReference type="Pfam" id="PF13185">
    <property type="entry name" value="GAF_2"/>
    <property type="match status" value="1"/>
</dbReference>
<keyword evidence="5" id="KW-1185">Reference proteome</keyword>
<feature type="domain" description="PAS" evidence="2">
    <location>
        <begin position="10"/>
        <end position="80"/>
    </location>
</feature>
<dbReference type="InterPro" id="IPR000160">
    <property type="entry name" value="GGDEF_dom"/>
</dbReference>
<dbReference type="Gene3D" id="3.30.450.40">
    <property type="match status" value="1"/>
</dbReference>
<dbReference type="NCBIfam" id="TIGR00229">
    <property type="entry name" value="sensory_box"/>
    <property type="match status" value="1"/>
</dbReference>
<dbReference type="SUPFAM" id="SSF55781">
    <property type="entry name" value="GAF domain-like"/>
    <property type="match status" value="1"/>
</dbReference>
<dbReference type="GO" id="GO:0006355">
    <property type="term" value="P:regulation of DNA-templated transcription"/>
    <property type="evidence" value="ECO:0007669"/>
    <property type="project" value="InterPro"/>
</dbReference>
<gene>
    <name evidence="4" type="ORF">SAMN04487962_105121</name>
</gene>
<dbReference type="InterPro" id="IPR043128">
    <property type="entry name" value="Rev_trsase/Diguanyl_cyclase"/>
</dbReference>
<dbReference type="RefSeq" id="WP_091850003.1">
    <property type="nucleotide sequence ID" value="NZ_FOHZ01000005.1"/>
</dbReference>
<dbReference type="SUPFAM" id="SSF55785">
    <property type="entry name" value="PYP-like sensor domain (PAS domain)"/>
    <property type="match status" value="1"/>
</dbReference>
<dbReference type="InterPro" id="IPR035965">
    <property type="entry name" value="PAS-like_dom_sf"/>
</dbReference>
<dbReference type="FunFam" id="3.30.70.270:FF:000001">
    <property type="entry name" value="Diguanylate cyclase domain protein"/>
    <property type="match status" value="1"/>
</dbReference>
<dbReference type="InterPro" id="IPR029787">
    <property type="entry name" value="Nucleotide_cyclase"/>
</dbReference>
<dbReference type="PROSITE" id="PS50112">
    <property type="entry name" value="PAS"/>
    <property type="match status" value="1"/>
</dbReference>
<reference evidence="5" key="1">
    <citation type="submission" date="2016-10" db="EMBL/GenBank/DDBJ databases">
        <authorList>
            <person name="Varghese N."/>
            <person name="Submissions S."/>
        </authorList>
    </citation>
    <scope>NUCLEOTIDE SEQUENCE [LARGE SCALE GENOMIC DNA]</scope>
    <source>
        <strain evidence="5">CGMCC 1.6489</strain>
    </source>
</reference>
<protein>
    <submittedName>
        <fullName evidence="4">PAS domain S-box-containing protein/diguanylate cyclase (GGDEF) domain-containing protein</fullName>
    </submittedName>
</protein>
<dbReference type="Pfam" id="PF00990">
    <property type="entry name" value="GGDEF"/>
    <property type="match status" value="1"/>
</dbReference>
<dbReference type="InterPro" id="IPR003018">
    <property type="entry name" value="GAF"/>
</dbReference>
<organism evidence="4 5">
    <name type="scientific">Marinobacter segnicrescens</name>
    <dbReference type="NCBI Taxonomy" id="430453"/>
    <lineage>
        <taxon>Bacteria</taxon>
        <taxon>Pseudomonadati</taxon>
        <taxon>Pseudomonadota</taxon>
        <taxon>Gammaproteobacteria</taxon>
        <taxon>Pseudomonadales</taxon>
        <taxon>Marinobacteraceae</taxon>
        <taxon>Marinobacter</taxon>
    </lineage>
</organism>
<dbReference type="SMART" id="SM00267">
    <property type="entry name" value="GGDEF"/>
    <property type="match status" value="1"/>
</dbReference>
<dbReference type="Pfam" id="PF00989">
    <property type="entry name" value="PAS"/>
    <property type="match status" value="1"/>
</dbReference>
<dbReference type="GO" id="GO:0003824">
    <property type="term" value="F:catalytic activity"/>
    <property type="evidence" value="ECO:0007669"/>
    <property type="project" value="UniProtKB-ARBA"/>
</dbReference>
<dbReference type="Proteomes" id="UP000198762">
    <property type="component" value="Unassembled WGS sequence"/>
</dbReference>
<dbReference type="CDD" id="cd01949">
    <property type="entry name" value="GGDEF"/>
    <property type="match status" value="1"/>
</dbReference>
<dbReference type="InterPro" id="IPR052163">
    <property type="entry name" value="DGC-Regulatory_Protein"/>
</dbReference>
<comment type="cofactor">
    <cofactor evidence="1">
        <name>Mg(2+)</name>
        <dbReference type="ChEBI" id="CHEBI:18420"/>
    </cofactor>
</comment>
<evidence type="ECO:0000259" key="2">
    <source>
        <dbReference type="PROSITE" id="PS50112"/>
    </source>
</evidence>
<dbReference type="CDD" id="cd00130">
    <property type="entry name" value="PAS"/>
    <property type="match status" value="1"/>
</dbReference>
<dbReference type="Gene3D" id="3.30.70.270">
    <property type="match status" value="1"/>
</dbReference>
<proteinExistence type="predicted"/>
<dbReference type="Gene3D" id="3.30.450.20">
    <property type="entry name" value="PAS domain"/>
    <property type="match status" value="1"/>
</dbReference>
<feature type="domain" description="GGDEF" evidence="3">
    <location>
        <begin position="351"/>
        <end position="484"/>
    </location>
</feature>
<dbReference type="SUPFAM" id="SSF55073">
    <property type="entry name" value="Nucleotide cyclase"/>
    <property type="match status" value="1"/>
</dbReference>
<dbReference type="EMBL" id="FOHZ01000005">
    <property type="protein sequence ID" value="SET17988.1"/>
    <property type="molecule type" value="Genomic_DNA"/>
</dbReference>
<evidence type="ECO:0000256" key="1">
    <source>
        <dbReference type="ARBA" id="ARBA00001946"/>
    </source>
</evidence>
<dbReference type="SMART" id="SM00065">
    <property type="entry name" value="GAF"/>
    <property type="match status" value="1"/>
</dbReference>
<dbReference type="NCBIfam" id="TIGR00254">
    <property type="entry name" value="GGDEF"/>
    <property type="match status" value="1"/>
</dbReference>
<evidence type="ECO:0000259" key="3">
    <source>
        <dbReference type="PROSITE" id="PS50887"/>
    </source>
</evidence>
<accession>A0A1I0CEJ6</accession>
<dbReference type="InterPro" id="IPR029016">
    <property type="entry name" value="GAF-like_dom_sf"/>
</dbReference>
<dbReference type="STRING" id="430453.SAMN04487962_105121"/>
<dbReference type="PANTHER" id="PTHR46663">
    <property type="entry name" value="DIGUANYLATE CYCLASE DGCT-RELATED"/>
    <property type="match status" value="1"/>
</dbReference>
<evidence type="ECO:0000313" key="4">
    <source>
        <dbReference type="EMBL" id="SET17988.1"/>
    </source>
</evidence>
<dbReference type="SMART" id="SM00091">
    <property type="entry name" value="PAS"/>
    <property type="match status" value="1"/>
</dbReference>
<dbReference type="PROSITE" id="PS50887">
    <property type="entry name" value="GGDEF"/>
    <property type="match status" value="1"/>
</dbReference>
<dbReference type="InterPro" id="IPR013767">
    <property type="entry name" value="PAS_fold"/>
</dbReference>
<dbReference type="OrthoDB" id="766410at2"/>
<sequence>MAEDSFGEALLSNLQEFLDSSPDCLLVSDFNTHRYLYVNETTCTMTGYSRHELLEMEASALTLQDRDLVSEIYQKARDAGDEGFTDEPRLMESKDRSRRGWWEPHFRYTVVQGREVVVIVSREVTPQVLAERAALRAKRIYAALSATNEAIIRSSSPDELFQAVCDAAIESGGMTTAVVLMPEPGSDQLIPRAMAGFGRDVTQNVVISTDPGRPEGQGLNGRAFRSGQPQVTDDFLKDERTRFWHSTVRTKTRMKSAAAVPILRNGRSIGTLHLCSRERNAFDEEIIGLLVRMADNVSYALQTFEKEEERRQAEERAHYLATHCSLTGLPNRNLLADLLEQAIASVDRTGHKPAIMFIDLDHFKEVNDTWGHDTGDRVLELVASRLRSVLRDHDVLARLGGDEFVVLVQNIDRPAHAVRVAEKLLEASSAPIKVDGHAFEITFSIGISLYPDHGCRQQDLMKAADLAMYVAKDKGKNTWAISGDGAQSRISCVDEPA</sequence>
<name>A0A1I0CEJ6_9GAMM</name>
<evidence type="ECO:0000313" key="5">
    <source>
        <dbReference type="Proteomes" id="UP000198762"/>
    </source>
</evidence>
<dbReference type="InterPro" id="IPR000014">
    <property type="entry name" value="PAS"/>
</dbReference>
<dbReference type="PANTHER" id="PTHR46663:SF3">
    <property type="entry name" value="SLL0267 PROTEIN"/>
    <property type="match status" value="1"/>
</dbReference>
<dbReference type="AlphaFoldDB" id="A0A1I0CEJ6"/>